<dbReference type="EMBL" id="AALD02000099">
    <property type="protein sequence ID" value="EEQ08594.1"/>
    <property type="molecule type" value="Genomic_DNA"/>
</dbReference>
<name>A0ABM9Y4F0_YERMW</name>
<dbReference type="RefSeq" id="WP_004878251.1">
    <property type="nucleotide sequence ID" value="NZ_AALD02000099.1"/>
</dbReference>
<reference evidence="1" key="1">
    <citation type="submission" date="2008-12" db="EMBL/GenBank/DDBJ databases">
        <title>Annotation of the Yersinia mollaretii ATCC 43969 genome.</title>
        <authorList>
            <person name="Read T.D."/>
            <person name="Akmal A."/>
            <person name="Bishop-Lilly K."/>
            <person name="Chen P.E."/>
            <person name="Cook C."/>
            <person name="Kiley M.P."/>
            <person name="Lentz S."/>
            <person name="Mateczun A."/>
            <person name="Nagarajan N."/>
            <person name="Nolan N."/>
            <person name="Osborne B.I."/>
            <person name="Pop M."/>
            <person name="Sozhamannan S."/>
            <person name="Stewart A.C."/>
            <person name="Sulakvelidze A."/>
            <person name="Thomason B."/>
            <person name="Willner K."/>
            <person name="Zwick M.E."/>
        </authorList>
    </citation>
    <scope>NUCLEOTIDE SEQUENCE [LARGE SCALE GENOMIC DNA]</scope>
    <source>
        <strain evidence="1">ATCC 43969</strain>
    </source>
</reference>
<evidence type="ECO:0008006" key="3">
    <source>
        <dbReference type="Google" id="ProtNLM"/>
    </source>
</evidence>
<proteinExistence type="predicted"/>
<organism evidence="1 2">
    <name type="scientific">Yersinia mollaretii (strain ATCC 43969 / DSM 18520 / CIP 103324 / CNY 7263 / WAIP 204)</name>
    <dbReference type="NCBI Taxonomy" id="349967"/>
    <lineage>
        <taxon>Bacteria</taxon>
        <taxon>Pseudomonadati</taxon>
        <taxon>Pseudomonadota</taxon>
        <taxon>Gammaproteobacteria</taxon>
        <taxon>Enterobacterales</taxon>
        <taxon>Yersiniaceae</taxon>
        <taxon>Yersinia</taxon>
    </lineage>
</organism>
<dbReference type="Proteomes" id="UP000003027">
    <property type="component" value="Unassembled WGS sequence"/>
</dbReference>
<protein>
    <recommendedName>
        <fullName evidence="3">Filamentous hemagglutinin</fullName>
    </recommendedName>
</protein>
<sequence>MEAHYQRAGASAAYESGVEAGKLLFEFGGYAVGVGGLAKGGVRFASKQVDKFRVKGTTVVIAEYGPLNKGPLTEQIAGTFRSGSYKENITTEPTTLYRVYGGNSGELGAYWTRVKPTGPVQSVIDSALDPKWGNTATKVVEIKMPAGVKFYEGTAAQQSGLVGGGNQVYISGKVDPSWIVK</sequence>
<evidence type="ECO:0000313" key="1">
    <source>
        <dbReference type="EMBL" id="EEQ08594.1"/>
    </source>
</evidence>
<comment type="caution">
    <text evidence="1">The sequence shown here is derived from an EMBL/GenBank/DDBJ whole genome shotgun (WGS) entry which is preliminary data.</text>
</comment>
<keyword evidence="2" id="KW-1185">Reference proteome</keyword>
<gene>
    <name evidence="1" type="ORF">ymoll0001_41190</name>
</gene>
<dbReference type="GeneID" id="57917973"/>
<evidence type="ECO:0000313" key="2">
    <source>
        <dbReference type="Proteomes" id="UP000003027"/>
    </source>
</evidence>
<accession>A0ABM9Y4F0</accession>